<feature type="compositionally biased region" description="Low complexity" evidence="1">
    <location>
        <begin position="1"/>
        <end position="18"/>
    </location>
</feature>
<gene>
    <name evidence="2" type="ORF">AJ80_09015</name>
</gene>
<dbReference type="Proteomes" id="UP000224634">
    <property type="component" value="Unassembled WGS sequence"/>
</dbReference>
<dbReference type="AlphaFoldDB" id="A0A2B7WXC0"/>
<keyword evidence="3" id="KW-1185">Reference proteome</keyword>
<feature type="region of interest" description="Disordered" evidence="1">
    <location>
        <begin position="69"/>
        <end position="95"/>
    </location>
</feature>
<dbReference type="EMBL" id="PDNA01000238">
    <property type="protein sequence ID" value="PGH01325.1"/>
    <property type="molecule type" value="Genomic_DNA"/>
</dbReference>
<evidence type="ECO:0000256" key="1">
    <source>
        <dbReference type="SAM" id="MobiDB-lite"/>
    </source>
</evidence>
<protein>
    <submittedName>
        <fullName evidence="2">Uncharacterized protein</fullName>
    </submittedName>
</protein>
<feature type="region of interest" description="Disordered" evidence="1">
    <location>
        <begin position="1"/>
        <end position="22"/>
    </location>
</feature>
<sequence>MNDAAGKATGASSASSATCKQEQVRYTGKLRAQIESWLPNPQGIFPTNLAMVGAPLGCGQYHPQWQVRPASSSVMDPSSVRHDDVENVTPVSGGD</sequence>
<reference evidence="2 3" key="1">
    <citation type="submission" date="2017-10" db="EMBL/GenBank/DDBJ databases">
        <title>Comparative genomics in systemic dimorphic fungi from Ajellomycetaceae.</title>
        <authorList>
            <person name="Munoz J.F."/>
            <person name="Mcewen J.G."/>
            <person name="Clay O.K."/>
            <person name="Cuomo C.A."/>
        </authorList>
    </citation>
    <scope>NUCLEOTIDE SEQUENCE [LARGE SCALE GENOMIC DNA]</scope>
    <source>
        <strain evidence="2 3">UAMH7299</strain>
    </source>
</reference>
<name>A0A2B7WXC0_POLH7</name>
<evidence type="ECO:0000313" key="2">
    <source>
        <dbReference type="EMBL" id="PGH01325.1"/>
    </source>
</evidence>
<comment type="caution">
    <text evidence="2">The sequence shown here is derived from an EMBL/GenBank/DDBJ whole genome shotgun (WGS) entry which is preliminary data.</text>
</comment>
<evidence type="ECO:0000313" key="3">
    <source>
        <dbReference type="Proteomes" id="UP000224634"/>
    </source>
</evidence>
<proteinExistence type="predicted"/>
<accession>A0A2B7WXC0</accession>
<organism evidence="2 3">
    <name type="scientific">Polytolypa hystricis (strain UAMH7299)</name>
    <dbReference type="NCBI Taxonomy" id="1447883"/>
    <lineage>
        <taxon>Eukaryota</taxon>
        <taxon>Fungi</taxon>
        <taxon>Dikarya</taxon>
        <taxon>Ascomycota</taxon>
        <taxon>Pezizomycotina</taxon>
        <taxon>Eurotiomycetes</taxon>
        <taxon>Eurotiomycetidae</taxon>
        <taxon>Onygenales</taxon>
        <taxon>Onygenales incertae sedis</taxon>
        <taxon>Polytolypa</taxon>
    </lineage>
</organism>